<evidence type="ECO:0000256" key="10">
    <source>
        <dbReference type="RuleBase" id="RU004106"/>
    </source>
</evidence>
<sequence length="274" mass="30949">MLVNGKQDNLISIRDRGLLYGDGVFRTILARQGKAQHWLLHYQKLQQDCSALNIPCQDFALLSTELDRLLTQHPDGVVKLIVTRGQGTRGYAPPVQATPNHIWSVSPCPDYPVDRATLGIKARMCQLLLSHQPRLAGIKHLNRLENVLAAAEWNNSESHDADIAEGLLMDEQRHVIEGTRSNLFLVSQGKLITPDLSRCGVAGVQRDRVMAWAAQHNMPLQVRDVGLDEVMHADELFLVNSIINIWPIRELEQRCWSDFPITEKIRHELNGQNK</sequence>
<comment type="cofactor">
    <cofactor evidence="1 11">
        <name>pyridoxal 5'-phosphate</name>
        <dbReference type="ChEBI" id="CHEBI:597326"/>
    </cofactor>
</comment>
<comment type="similarity">
    <text evidence="2 10">Belongs to the class-IV pyridoxal-phosphate-dependent aminotransferase family.</text>
</comment>
<comment type="pathway">
    <text evidence="7">Cofactor biosynthesis; tetrahydrofolate biosynthesis; 4-aminobenzoate from chorismate: step 2/2.</text>
</comment>
<evidence type="ECO:0000256" key="9">
    <source>
        <dbReference type="ARBA" id="ARBA00049529"/>
    </source>
</evidence>
<dbReference type="AlphaFoldDB" id="A0A139BXS8"/>
<accession>A0A139BXS8</accession>
<dbReference type="GO" id="GO:0008696">
    <property type="term" value="F:4-amino-4-deoxychorismate lyase activity"/>
    <property type="evidence" value="ECO:0007669"/>
    <property type="project" value="UniProtKB-EC"/>
</dbReference>
<evidence type="ECO:0000313" key="13">
    <source>
        <dbReference type="Proteomes" id="UP000070578"/>
    </source>
</evidence>
<dbReference type="InterPro" id="IPR043132">
    <property type="entry name" value="BCAT-like_C"/>
</dbReference>
<dbReference type="GO" id="GO:0046656">
    <property type="term" value="P:folic acid biosynthetic process"/>
    <property type="evidence" value="ECO:0007669"/>
    <property type="project" value="UniProtKB-KW"/>
</dbReference>
<comment type="catalytic activity">
    <reaction evidence="9">
        <text>4-amino-4-deoxychorismate = 4-aminobenzoate + pyruvate + H(+)</text>
        <dbReference type="Rhea" id="RHEA:16201"/>
        <dbReference type="ChEBI" id="CHEBI:15361"/>
        <dbReference type="ChEBI" id="CHEBI:15378"/>
        <dbReference type="ChEBI" id="CHEBI:17836"/>
        <dbReference type="ChEBI" id="CHEBI:58406"/>
        <dbReference type="EC" id="4.1.3.38"/>
    </reaction>
</comment>
<keyword evidence="5" id="KW-0289">Folate biosynthesis</keyword>
<dbReference type="PANTHER" id="PTHR42743:SF2">
    <property type="entry name" value="AMINODEOXYCHORISMATE LYASE"/>
    <property type="match status" value="1"/>
</dbReference>
<dbReference type="Pfam" id="PF01063">
    <property type="entry name" value="Aminotran_4"/>
    <property type="match status" value="1"/>
</dbReference>
<dbReference type="InterPro" id="IPR001544">
    <property type="entry name" value="Aminotrans_IV"/>
</dbReference>
<dbReference type="InterPro" id="IPR017824">
    <property type="entry name" value="Aminodeoxychorismate_lyase_IV"/>
</dbReference>
<protein>
    <recommendedName>
        <fullName evidence="8">aminodeoxychorismate lyase</fullName>
        <ecNumber evidence="8">4.1.3.38</ecNumber>
    </recommendedName>
</protein>
<keyword evidence="6" id="KW-0456">Lyase</keyword>
<evidence type="ECO:0000256" key="4">
    <source>
        <dbReference type="ARBA" id="ARBA00022898"/>
    </source>
</evidence>
<reference evidence="12 13" key="1">
    <citation type="submission" date="2016-02" db="EMBL/GenBank/DDBJ databases">
        <authorList>
            <person name="Wen L."/>
            <person name="He K."/>
            <person name="Yang H."/>
        </authorList>
    </citation>
    <scope>NUCLEOTIDE SEQUENCE [LARGE SCALE GENOMIC DNA]</scope>
    <source>
        <strain evidence="12">ShG14-8</strain>
    </source>
</reference>
<dbReference type="Gene3D" id="3.20.10.10">
    <property type="entry name" value="D-amino Acid Aminotransferase, subunit A, domain 2"/>
    <property type="match status" value="1"/>
</dbReference>
<proteinExistence type="inferred from homology"/>
<dbReference type="InterPro" id="IPR050571">
    <property type="entry name" value="Class-IV_PLP-Dep_Aminotrnsfr"/>
</dbReference>
<evidence type="ECO:0000256" key="5">
    <source>
        <dbReference type="ARBA" id="ARBA00022909"/>
    </source>
</evidence>
<dbReference type="NCBIfam" id="TIGR03461">
    <property type="entry name" value="pabC_Proteo"/>
    <property type="match status" value="1"/>
</dbReference>
<evidence type="ECO:0000313" key="12">
    <source>
        <dbReference type="EMBL" id="KXS33780.1"/>
    </source>
</evidence>
<dbReference type="InterPro" id="IPR018300">
    <property type="entry name" value="Aminotrans_IV_CS"/>
</dbReference>
<evidence type="ECO:0000256" key="1">
    <source>
        <dbReference type="ARBA" id="ARBA00001933"/>
    </source>
</evidence>
<dbReference type="FunFam" id="3.20.10.10:FF:000002">
    <property type="entry name" value="D-alanine aminotransferase"/>
    <property type="match status" value="1"/>
</dbReference>
<dbReference type="Gene3D" id="3.30.470.10">
    <property type="match status" value="1"/>
</dbReference>
<name>A0A139BXS8_9PROT</name>
<dbReference type="PANTHER" id="PTHR42743">
    <property type="entry name" value="AMINO-ACID AMINOTRANSFERASE"/>
    <property type="match status" value="1"/>
</dbReference>
<comment type="caution">
    <text evidence="12">The sequence shown here is derived from an EMBL/GenBank/DDBJ whole genome shotgun (WGS) entry which is preliminary data.</text>
</comment>
<dbReference type="GO" id="GO:0008153">
    <property type="term" value="P:4-aminobenzoate biosynthetic process"/>
    <property type="evidence" value="ECO:0007669"/>
    <property type="project" value="TreeGrafter"/>
</dbReference>
<keyword evidence="4 11" id="KW-0663">Pyridoxal phosphate</keyword>
<dbReference type="InterPro" id="IPR043131">
    <property type="entry name" value="BCAT-like_N"/>
</dbReference>
<evidence type="ECO:0000256" key="7">
    <source>
        <dbReference type="ARBA" id="ARBA00035633"/>
    </source>
</evidence>
<dbReference type="EMBL" id="LSLI01000002">
    <property type="protein sequence ID" value="KXS33780.1"/>
    <property type="molecule type" value="Genomic_DNA"/>
</dbReference>
<evidence type="ECO:0000256" key="2">
    <source>
        <dbReference type="ARBA" id="ARBA00009320"/>
    </source>
</evidence>
<gene>
    <name evidence="12" type="ORF">AWT59_0170</name>
</gene>
<evidence type="ECO:0000256" key="3">
    <source>
        <dbReference type="ARBA" id="ARBA00011738"/>
    </source>
</evidence>
<dbReference type="Proteomes" id="UP000070578">
    <property type="component" value="Unassembled WGS sequence"/>
</dbReference>
<dbReference type="SUPFAM" id="SSF56752">
    <property type="entry name" value="D-aminoacid aminotransferase-like PLP-dependent enzymes"/>
    <property type="match status" value="1"/>
</dbReference>
<evidence type="ECO:0000256" key="8">
    <source>
        <dbReference type="ARBA" id="ARBA00035676"/>
    </source>
</evidence>
<dbReference type="InterPro" id="IPR036038">
    <property type="entry name" value="Aminotransferase-like"/>
</dbReference>
<dbReference type="PATRIC" id="fig|1796491.3.peg.184"/>
<dbReference type="NCBIfam" id="NF004761">
    <property type="entry name" value="PRK06092.1"/>
    <property type="match status" value="1"/>
</dbReference>
<organism evidence="12 13">
    <name type="scientific">Candidatus Gallionella acididurans</name>
    <dbReference type="NCBI Taxonomy" id="1796491"/>
    <lineage>
        <taxon>Bacteria</taxon>
        <taxon>Pseudomonadati</taxon>
        <taxon>Pseudomonadota</taxon>
        <taxon>Betaproteobacteria</taxon>
        <taxon>Nitrosomonadales</taxon>
        <taxon>Gallionellaceae</taxon>
        <taxon>Gallionella</taxon>
    </lineage>
</organism>
<dbReference type="EC" id="4.1.3.38" evidence="8"/>
<reference evidence="12 13" key="2">
    <citation type="submission" date="2016-03" db="EMBL/GenBank/DDBJ databases">
        <title>New uncultured bacterium of the family Gallionellaceae from acid mine drainage: description and reconstruction of genome based on metagenomic analysis of microbial community.</title>
        <authorList>
            <person name="Kadnikov V."/>
            <person name="Ivasenko D."/>
            <person name="Beletsky A."/>
            <person name="Mardanov A."/>
            <person name="Danilova E."/>
            <person name="Pimenov N."/>
            <person name="Karnachuk O."/>
            <person name="Ravin N."/>
        </authorList>
    </citation>
    <scope>NUCLEOTIDE SEQUENCE [LARGE SCALE GENOMIC DNA]</scope>
    <source>
        <strain evidence="12">ShG14-8</strain>
    </source>
</reference>
<dbReference type="GO" id="GO:0005829">
    <property type="term" value="C:cytosol"/>
    <property type="evidence" value="ECO:0007669"/>
    <property type="project" value="TreeGrafter"/>
</dbReference>
<evidence type="ECO:0000256" key="6">
    <source>
        <dbReference type="ARBA" id="ARBA00023239"/>
    </source>
</evidence>
<dbReference type="CDD" id="cd01559">
    <property type="entry name" value="ADCL_like"/>
    <property type="match status" value="1"/>
</dbReference>
<evidence type="ECO:0000256" key="11">
    <source>
        <dbReference type="RuleBase" id="RU004516"/>
    </source>
</evidence>
<dbReference type="GO" id="GO:0030170">
    <property type="term" value="F:pyridoxal phosphate binding"/>
    <property type="evidence" value="ECO:0007669"/>
    <property type="project" value="InterPro"/>
</dbReference>
<dbReference type="PROSITE" id="PS00770">
    <property type="entry name" value="AA_TRANSFER_CLASS_4"/>
    <property type="match status" value="1"/>
</dbReference>
<comment type="subunit">
    <text evidence="3">Homodimer.</text>
</comment>